<dbReference type="InterPro" id="IPR003661">
    <property type="entry name" value="HisK_dim/P_dom"/>
</dbReference>
<dbReference type="CDD" id="cd00337">
    <property type="entry name" value="Ribosomal_uL14"/>
    <property type="match status" value="1"/>
</dbReference>
<evidence type="ECO:0000256" key="14">
    <source>
        <dbReference type="ARBA" id="ARBA00070310"/>
    </source>
</evidence>
<dbReference type="NCBIfam" id="NF001861">
    <property type="entry name" value="PRK00596.1"/>
    <property type="match status" value="1"/>
</dbReference>
<dbReference type="Pfam" id="PF00252">
    <property type="entry name" value="Ribosomal_L16"/>
    <property type="match status" value="1"/>
</dbReference>
<dbReference type="Gene3D" id="1.10.287.130">
    <property type="match status" value="1"/>
</dbReference>
<proteinExistence type="inferred from homology"/>
<comment type="similarity">
    <text evidence="1">Belongs to the universal ribosomal protein uL3 family.</text>
</comment>
<evidence type="ECO:0000256" key="17">
    <source>
        <dbReference type="SAM" id="MobiDB-lite"/>
    </source>
</evidence>
<evidence type="ECO:0000256" key="7">
    <source>
        <dbReference type="ARBA" id="ARBA00022884"/>
    </source>
</evidence>
<evidence type="ECO:0000256" key="2">
    <source>
        <dbReference type="ARBA" id="ARBA00007102"/>
    </source>
</evidence>
<evidence type="ECO:0000256" key="16">
    <source>
        <dbReference type="PROSITE-ProRule" id="PRU00169"/>
    </source>
</evidence>
<dbReference type="HAMAP" id="MF_01342">
    <property type="entry name" value="Ribosomal_uL16"/>
    <property type="match status" value="1"/>
</dbReference>
<dbReference type="GO" id="GO:0003735">
    <property type="term" value="F:structural constituent of ribosome"/>
    <property type="evidence" value="ECO:0007669"/>
    <property type="project" value="InterPro"/>
</dbReference>
<dbReference type="InterPro" id="IPR015946">
    <property type="entry name" value="KH_dom-like_a/b"/>
</dbReference>
<dbReference type="Gene3D" id="3.30.70.600">
    <property type="entry name" value="Ribosomal protein S10 domain"/>
    <property type="match status" value="1"/>
</dbReference>
<dbReference type="VEuPathDB" id="VectorBase:GAUT007569"/>
<keyword evidence="9" id="KW-0687">Ribonucleoprotein</keyword>
<comment type="similarity">
    <text evidence="4">Belongs to the universal ribosomal protein uL14 family.</text>
</comment>
<dbReference type="HAMAP" id="MF_01309_B">
    <property type="entry name" value="Ribosomal_uS3_B"/>
    <property type="match status" value="1"/>
</dbReference>
<dbReference type="PROSITE" id="PS50110">
    <property type="entry name" value="RESPONSE_REGULATORY"/>
    <property type="match status" value="1"/>
</dbReference>
<dbReference type="SUPFAM" id="SSF54686">
    <property type="entry name" value="Ribosomal protein L16p/L10e"/>
    <property type="match status" value="1"/>
</dbReference>
<dbReference type="HAMAP" id="MF_00508">
    <property type="entry name" value="Ribosomal_uS10"/>
    <property type="match status" value="1"/>
</dbReference>
<dbReference type="Gene3D" id="3.40.50.2300">
    <property type="match status" value="1"/>
</dbReference>
<dbReference type="AlphaFoldDB" id="A0A1A9UKH8"/>
<dbReference type="PRINTS" id="PR00060">
    <property type="entry name" value="RIBOSOMALL16"/>
</dbReference>
<keyword evidence="21" id="KW-1185">Reference proteome</keyword>
<dbReference type="InterPro" id="IPR009000">
    <property type="entry name" value="Transl_B-barrel_sf"/>
</dbReference>
<feature type="region of interest" description="Disordered" evidence="17">
    <location>
        <begin position="397"/>
        <end position="416"/>
    </location>
</feature>
<keyword evidence="7 15" id="KW-0694">RNA-binding</keyword>
<dbReference type="Gene3D" id="3.30.300.20">
    <property type="match status" value="1"/>
</dbReference>
<evidence type="ECO:0000256" key="10">
    <source>
        <dbReference type="ARBA" id="ARBA00035154"/>
    </source>
</evidence>
<accession>A0A1A9UKH8</accession>
<dbReference type="GO" id="GO:0000155">
    <property type="term" value="F:phosphorelay sensor kinase activity"/>
    <property type="evidence" value="ECO:0007669"/>
    <property type="project" value="InterPro"/>
</dbReference>
<evidence type="ECO:0000313" key="21">
    <source>
        <dbReference type="Proteomes" id="UP000078200"/>
    </source>
</evidence>
<dbReference type="GO" id="GO:0006412">
    <property type="term" value="P:translation"/>
    <property type="evidence" value="ECO:0007669"/>
    <property type="project" value="InterPro"/>
</dbReference>
<comment type="similarity">
    <text evidence="3">Belongs to the universal ribosomal protein uL16 family.</text>
</comment>
<dbReference type="SMART" id="SM00322">
    <property type="entry name" value="KH"/>
    <property type="match status" value="1"/>
</dbReference>
<evidence type="ECO:0000256" key="12">
    <source>
        <dbReference type="ARBA" id="ARBA00035440"/>
    </source>
</evidence>
<evidence type="ECO:0000256" key="13">
    <source>
        <dbReference type="ARBA" id="ARBA00035473"/>
    </source>
</evidence>
<evidence type="ECO:0000256" key="3">
    <source>
        <dbReference type="ARBA" id="ARBA00008931"/>
    </source>
</evidence>
<protein>
    <recommendedName>
        <fullName evidence="11">Large ribosomal subunit protein uL16m</fullName>
    </recommendedName>
    <alternativeName>
        <fullName evidence="13">30S ribosomal protein S3, chloroplastic</fullName>
    </alternativeName>
    <alternativeName>
        <fullName evidence="12">39S ribosomal protein L16, mitochondrial</fullName>
    </alternativeName>
    <alternativeName>
        <fullName evidence="14">Small ribosomal subunit protein uS10c</fullName>
    </alternativeName>
    <alternativeName>
        <fullName evidence="10">Small ribosomal subunit protein uS3c</fullName>
    </alternativeName>
</protein>
<dbReference type="PROSITE" id="PS00701">
    <property type="entry name" value="RIBOSOMAL_L16_2"/>
    <property type="match status" value="1"/>
</dbReference>
<dbReference type="InterPro" id="IPR000114">
    <property type="entry name" value="Ribosomal_uL16_bact-type"/>
</dbReference>
<dbReference type="InterPro" id="IPR004087">
    <property type="entry name" value="KH_dom"/>
</dbReference>
<dbReference type="InterPro" id="IPR000218">
    <property type="entry name" value="Ribosomal_uL14"/>
</dbReference>
<dbReference type="InterPro" id="IPR020798">
    <property type="entry name" value="Ribosomal_uL16_CS"/>
</dbReference>
<sequence length="876" mass="99526">MRDKKFKTRMQVDIKGKIYMNKLLLVDDDHELIDLLKELLELEGFEIQVAYDGEQALSKLNNAIDLLLLDIMMPKKNGIDTLKEIRQKKHHIPIIMLTARGSELDRILGLELGADDYLTKPFNDRELIARIRAILRRSYWFAQKKIGKQSSVLVDLLNLNPGRQEACFGNINLDLTVAEGSRKKFPELECGPKSILSIGTNFNNMVYALDCTENMQKHLLSDISHELNKPLTRLKLITALIRRRYGDVLEASRIEIEINRLDFYFYTKLMELCFMQNQRIRIRLKAFDHRLIDQSTSEIVETAKRTGAQVRGPIPLPTRKERFTILISPHVNKDARDQYEIRTHKRLVDIVKPTEKTVDALMRLDLAAGVDVQISLGISKGKGFSGTMKRWNFSGQDASHGNSLSHRAPGSIGQNQTPGKEIVLMGQKVNPNGIRLGIIQSWCSTWYANSKEFAKNLASDFKVRKFLNKTLSKASVSKLIIERPAKSIRINIYTARPGIVIGKKGEDVEKLRKIISIITGVPAQISITEIKRPELDAKLVSDNIASQLERRIMFRRAMKRAVQNAIRLGAKGIKVEVSGRLGGSEIARTEWYREGRVPLHTFRANIDYKNKRDFLMLQPKRTKFRKMQKGRNQGLSINSKIHFGKFGLKAVDRGRLTSRQIESARRAMARSIKRQGKIWICIFPDKPITKKPLEVRMGKGKGNVEYWVALVQPGKILYEIDDVSEEVARSAFKLATAKLPITTTFVTKMVMYKMIQVQTVLSVADNSGARSVMCIKVLGGSRRRYARISDIIKIAIKEAIPRSKVKKGEVLKAVIVRTRKALVRADGSVIRFDKNACVLLNDTTEQPIGTRIFGPVTRELRIEKFMKIISLAPEVL</sequence>
<dbReference type="STRING" id="7395.A0A1A9UKH8"/>
<dbReference type="CDD" id="cd01433">
    <property type="entry name" value="Ribosomal_L16_L10e"/>
    <property type="match status" value="1"/>
</dbReference>
<evidence type="ECO:0000313" key="20">
    <source>
        <dbReference type="EnsemblMetazoa" id="GAUT007569-PA"/>
    </source>
</evidence>
<evidence type="ECO:0000259" key="19">
    <source>
        <dbReference type="PROSITE" id="PS50823"/>
    </source>
</evidence>
<dbReference type="NCBIfam" id="TIGR01009">
    <property type="entry name" value="rpsC_bact"/>
    <property type="match status" value="1"/>
</dbReference>
<dbReference type="InterPro" id="IPR036920">
    <property type="entry name" value="Ribosomal_uL16_sf"/>
</dbReference>
<evidence type="ECO:0000256" key="9">
    <source>
        <dbReference type="ARBA" id="ARBA00023274"/>
    </source>
</evidence>
<dbReference type="SMART" id="SM01403">
    <property type="entry name" value="Ribosomal_S10"/>
    <property type="match status" value="1"/>
</dbReference>
<dbReference type="Pfam" id="PF07650">
    <property type="entry name" value="KH_2"/>
    <property type="match status" value="1"/>
</dbReference>
<dbReference type="InterPro" id="IPR001789">
    <property type="entry name" value="Sig_transdc_resp-reg_receiver"/>
</dbReference>
<dbReference type="InterPro" id="IPR036838">
    <property type="entry name" value="Ribosomal_uS10_dom_sf"/>
</dbReference>
<feature type="modified residue" description="4-aspartylphosphate" evidence="16">
    <location>
        <position position="70"/>
    </location>
</feature>
<dbReference type="InterPro" id="IPR005704">
    <property type="entry name" value="Ribosomal_uS3_bac-typ"/>
</dbReference>
<dbReference type="NCBIfam" id="TIGR01067">
    <property type="entry name" value="rplN_bact"/>
    <property type="match status" value="1"/>
</dbReference>
<dbReference type="SUPFAM" id="SSF52172">
    <property type="entry name" value="CheY-like"/>
    <property type="match status" value="1"/>
</dbReference>
<dbReference type="InterPro" id="IPR011006">
    <property type="entry name" value="CheY-like_superfamily"/>
</dbReference>
<dbReference type="SMART" id="SM01374">
    <property type="entry name" value="Ribosomal_L14"/>
    <property type="match status" value="1"/>
</dbReference>
<dbReference type="PANTHER" id="PTHR12220:SF13">
    <property type="entry name" value="LARGE RIBOSOMAL SUBUNIT PROTEIN UL16M"/>
    <property type="match status" value="1"/>
</dbReference>
<comment type="similarity">
    <text evidence="5">Belongs to the universal ribosomal protein uS3 family.</text>
</comment>
<dbReference type="SUPFAM" id="SSF54999">
    <property type="entry name" value="Ribosomal protein S10"/>
    <property type="match status" value="1"/>
</dbReference>
<dbReference type="Pfam" id="PF00189">
    <property type="entry name" value="Ribosomal_S3_C"/>
    <property type="match status" value="1"/>
</dbReference>
<dbReference type="SUPFAM" id="SSF50447">
    <property type="entry name" value="Translation proteins"/>
    <property type="match status" value="1"/>
</dbReference>
<dbReference type="Gene3D" id="2.40.150.20">
    <property type="entry name" value="Ribosomal protein L14"/>
    <property type="match status" value="1"/>
</dbReference>
<dbReference type="Gene3D" id="3.90.1170.10">
    <property type="entry name" value="Ribosomal protein L10e/L16"/>
    <property type="match status" value="1"/>
</dbReference>
<dbReference type="PROSITE" id="PS00361">
    <property type="entry name" value="RIBOSOMAL_S10"/>
    <property type="match status" value="1"/>
</dbReference>
<comment type="similarity">
    <text evidence="2">Belongs to the universal ribosomal protein uS10 family.</text>
</comment>
<dbReference type="CDD" id="cd02412">
    <property type="entry name" value="KH-II_30S_S3"/>
    <property type="match status" value="1"/>
</dbReference>
<dbReference type="Pfam" id="PF00072">
    <property type="entry name" value="Response_reg"/>
    <property type="match status" value="1"/>
</dbReference>
<evidence type="ECO:0000259" key="18">
    <source>
        <dbReference type="PROSITE" id="PS50110"/>
    </source>
</evidence>
<dbReference type="InterPro" id="IPR009019">
    <property type="entry name" value="KH_sf_prok-type"/>
</dbReference>
<dbReference type="HAMAP" id="MF_01367">
    <property type="entry name" value="Ribosomal_uL14"/>
    <property type="match status" value="1"/>
</dbReference>
<dbReference type="InterPro" id="IPR027486">
    <property type="entry name" value="Ribosomal_uS10_dom"/>
</dbReference>
<dbReference type="PROSITE" id="PS00049">
    <property type="entry name" value="RIBOSOMAL_L14"/>
    <property type="match status" value="1"/>
</dbReference>
<dbReference type="InterPro" id="IPR004044">
    <property type="entry name" value="KH_dom_type_2"/>
</dbReference>
<dbReference type="InterPro" id="IPR036097">
    <property type="entry name" value="HisK_dim/P_sf"/>
</dbReference>
<dbReference type="NCBIfam" id="TIGR01164">
    <property type="entry name" value="rplP_bact"/>
    <property type="match status" value="1"/>
</dbReference>
<keyword evidence="16" id="KW-0597">Phosphoprotein</keyword>
<dbReference type="InterPro" id="IPR018268">
    <property type="entry name" value="Ribosomal_uS10_CS"/>
</dbReference>
<dbReference type="GO" id="GO:0019843">
    <property type="term" value="F:rRNA binding"/>
    <property type="evidence" value="ECO:0007669"/>
    <property type="project" value="UniProtKB-KW"/>
</dbReference>
<dbReference type="Pfam" id="PF00297">
    <property type="entry name" value="Ribosomal_L3"/>
    <property type="match status" value="1"/>
</dbReference>
<evidence type="ECO:0000256" key="6">
    <source>
        <dbReference type="ARBA" id="ARBA00022730"/>
    </source>
</evidence>
<feature type="domain" description="Response regulatory" evidence="18">
    <location>
        <begin position="22"/>
        <end position="135"/>
    </location>
</feature>
<dbReference type="PROSITE" id="PS50823">
    <property type="entry name" value="KH_TYPE_2"/>
    <property type="match status" value="1"/>
</dbReference>
<evidence type="ECO:0000256" key="1">
    <source>
        <dbReference type="ARBA" id="ARBA00006540"/>
    </source>
</evidence>
<dbReference type="FunFam" id="3.90.1170.10:FF:000001">
    <property type="entry name" value="50S ribosomal protein L16"/>
    <property type="match status" value="1"/>
</dbReference>
<dbReference type="CDD" id="cd00082">
    <property type="entry name" value="HisKA"/>
    <property type="match status" value="1"/>
</dbReference>
<dbReference type="NCBIfam" id="TIGR01049">
    <property type="entry name" value="rpsJ_bact"/>
    <property type="match status" value="1"/>
</dbReference>
<dbReference type="SUPFAM" id="SSF50193">
    <property type="entry name" value="Ribosomal protein L14"/>
    <property type="match status" value="1"/>
</dbReference>
<dbReference type="GO" id="GO:0022625">
    <property type="term" value="C:cytosolic large ribosomal subunit"/>
    <property type="evidence" value="ECO:0007669"/>
    <property type="project" value="TreeGrafter"/>
</dbReference>
<dbReference type="InterPro" id="IPR036419">
    <property type="entry name" value="Ribosomal_S3_C_sf"/>
</dbReference>
<name>A0A1A9UKH8_GLOAU</name>
<organism evidence="20 21">
    <name type="scientific">Glossina austeni</name>
    <name type="common">Savannah tsetse fly</name>
    <dbReference type="NCBI Taxonomy" id="7395"/>
    <lineage>
        <taxon>Eukaryota</taxon>
        <taxon>Metazoa</taxon>
        <taxon>Ecdysozoa</taxon>
        <taxon>Arthropoda</taxon>
        <taxon>Hexapoda</taxon>
        <taxon>Insecta</taxon>
        <taxon>Pterygota</taxon>
        <taxon>Neoptera</taxon>
        <taxon>Endopterygota</taxon>
        <taxon>Diptera</taxon>
        <taxon>Brachycera</taxon>
        <taxon>Muscomorpha</taxon>
        <taxon>Hippoboscoidea</taxon>
        <taxon>Glossinidae</taxon>
        <taxon>Glossina</taxon>
    </lineage>
</organism>
<keyword evidence="8" id="KW-0689">Ribosomal protein</keyword>
<dbReference type="SMART" id="SM00448">
    <property type="entry name" value="REC"/>
    <property type="match status" value="1"/>
</dbReference>
<dbReference type="SUPFAM" id="SSF54814">
    <property type="entry name" value="Prokaryotic type KH domain (KH-domain type II)"/>
    <property type="match status" value="1"/>
</dbReference>
<dbReference type="InterPro" id="IPR001351">
    <property type="entry name" value="Ribosomal_uS3_C"/>
</dbReference>
<dbReference type="InterPro" id="IPR019972">
    <property type="entry name" value="Ribosomal_uL14_CS"/>
</dbReference>
<dbReference type="Pfam" id="PF00238">
    <property type="entry name" value="Ribosomal_L14"/>
    <property type="match status" value="1"/>
</dbReference>
<dbReference type="FunFam" id="3.30.300.20:FF:000001">
    <property type="entry name" value="30S ribosomal protein S3"/>
    <property type="match status" value="1"/>
</dbReference>
<dbReference type="Pfam" id="PF00338">
    <property type="entry name" value="Ribosomal_S10"/>
    <property type="match status" value="1"/>
</dbReference>
<dbReference type="InterPro" id="IPR001848">
    <property type="entry name" value="Ribosomal_uS10"/>
</dbReference>
<evidence type="ECO:0000256" key="4">
    <source>
        <dbReference type="ARBA" id="ARBA00010745"/>
    </source>
</evidence>
<dbReference type="FunFam" id="2.40.150.20:FF:000001">
    <property type="entry name" value="50S ribosomal protein L14"/>
    <property type="match status" value="1"/>
</dbReference>
<dbReference type="FunFam" id="3.30.70.600:FF:000001">
    <property type="entry name" value="30S ribosomal protein S10"/>
    <property type="match status" value="1"/>
</dbReference>
<dbReference type="FunFam" id="3.40.50.2300:FF:000032">
    <property type="entry name" value="DNA-binding transcriptional regulator CpxR"/>
    <property type="match status" value="1"/>
</dbReference>
<dbReference type="InterPro" id="IPR016180">
    <property type="entry name" value="Ribosomal_uL16_dom"/>
</dbReference>
<dbReference type="InterPro" id="IPR005745">
    <property type="entry name" value="Ribosomal_uL14_bac-type"/>
</dbReference>
<feature type="domain" description="KH type-2" evidence="19">
    <location>
        <begin position="463"/>
        <end position="531"/>
    </location>
</feature>
<dbReference type="SUPFAM" id="SSF47384">
    <property type="entry name" value="Homodimeric domain of signal transducing histidine kinase"/>
    <property type="match status" value="1"/>
</dbReference>
<dbReference type="InterPro" id="IPR000597">
    <property type="entry name" value="Ribosomal_uL3"/>
</dbReference>
<keyword evidence="6" id="KW-0699">rRNA-binding</keyword>
<evidence type="ECO:0000256" key="5">
    <source>
        <dbReference type="ARBA" id="ARBA00010761"/>
    </source>
</evidence>
<dbReference type="PANTHER" id="PTHR12220">
    <property type="entry name" value="50S/60S RIBOSOMAL PROTEIN L16"/>
    <property type="match status" value="1"/>
</dbReference>
<dbReference type="InterPro" id="IPR047873">
    <property type="entry name" value="Ribosomal_uL16"/>
</dbReference>
<reference evidence="20" key="1">
    <citation type="submission" date="2020-05" db="UniProtKB">
        <authorList>
            <consortium name="EnsemblMetazoa"/>
        </authorList>
    </citation>
    <scope>IDENTIFICATION</scope>
    <source>
        <strain evidence="20">TTRI</strain>
    </source>
</reference>
<dbReference type="Proteomes" id="UP000078200">
    <property type="component" value="Unassembled WGS sequence"/>
</dbReference>
<dbReference type="Gene3D" id="3.30.1140.32">
    <property type="entry name" value="Ribosomal protein S3, C-terminal domain"/>
    <property type="match status" value="1"/>
</dbReference>
<dbReference type="EnsemblMetazoa" id="GAUT007569-RA">
    <property type="protein sequence ID" value="GAUT007569-PA"/>
    <property type="gene ID" value="GAUT007569"/>
</dbReference>
<evidence type="ECO:0000256" key="11">
    <source>
        <dbReference type="ARBA" id="ARBA00035302"/>
    </source>
</evidence>
<dbReference type="SUPFAM" id="SSF54821">
    <property type="entry name" value="Ribosomal protein S3 C-terminal domain"/>
    <property type="match status" value="1"/>
</dbReference>
<evidence type="ECO:0000256" key="15">
    <source>
        <dbReference type="PROSITE-ProRule" id="PRU00118"/>
    </source>
</evidence>
<dbReference type="InterPro" id="IPR036853">
    <property type="entry name" value="Ribosomal_uL14_sf"/>
</dbReference>
<evidence type="ECO:0000256" key="8">
    <source>
        <dbReference type="ARBA" id="ARBA00022980"/>
    </source>
</evidence>